<evidence type="ECO:0000313" key="2">
    <source>
        <dbReference type="EMBL" id="MBB4272342.1"/>
    </source>
</evidence>
<name>A0A7W6RHE5_9HYPH</name>
<sequence>MAKRFEINTTQQLTNMGMFGAAGFVLGPVVSALCYAWFIREAARSFGDPTLAAIGMILGSLACLIGLVLVIVGRVQSHLVREIEPQPAGVKGLWES</sequence>
<comment type="caution">
    <text evidence="2">The sequence shown here is derived from an EMBL/GenBank/DDBJ whole genome shotgun (WGS) entry which is preliminary data.</text>
</comment>
<gene>
    <name evidence="2" type="ORF">GGE12_000084</name>
</gene>
<accession>A0A7W6RHE5</accession>
<feature type="transmembrane region" description="Helical" evidence="1">
    <location>
        <begin position="21"/>
        <end position="39"/>
    </location>
</feature>
<reference evidence="2 3" key="1">
    <citation type="submission" date="2020-08" db="EMBL/GenBank/DDBJ databases">
        <title>Genomic Encyclopedia of Type Strains, Phase IV (KMG-V): Genome sequencing to study the core and pangenomes of soil and plant-associated prokaryotes.</title>
        <authorList>
            <person name="Whitman W."/>
        </authorList>
    </citation>
    <scope>NUCLEOTIDE SEQUENCE [LARGE SCALE GENOMIC DNA]</scope>
    <source>
        <strain evidence="2 3">SEMIA 402</strain>
    </source>
</reference>
<dbReference type="Proteomes" id="UP000533641">
    <property type="component" value="Unassembled WGS sequence"/>
</dbReference>
<dbReference type="RefSeq" id="WP_183922172.1">
    <property type="nucleotide sequence ID" value="NZ_JACIGM010000001.1"/>
</dbReference>
<proteinExistence type="predicted"/>
<keyword evidence="1" id="KW-0812">Transmembrane</keyword>
<feature type="transmembrane region" description="Helical" evidence="1">
    <location>
        <begin position="51"/>
        <end position="72"/>
    </location>
</feature>
<keyword evidence="1" id="KW-0472">Membrane</keyword>
<organism evidence="2 3">
    <name type="scientific">Rhizobium mongolense</name>
    <dbReference type="NCBI Taxonomy" id="57676"/>
    <lineage>
        <taxon>Bacteria</taxon>
        <taxon>Pseudomonadati</taxon>
        <taxon>Pseudomonadota</taxon>
        <taxon>Alphaproteobacteria</taxon>
        <taxon>Hyphomicrobiales</taxon>
        <taxon>Rhizobiaceae</taxon>
        <taxon>Rhizobium/Agrobacterium group</taxon>
        <taxon>Rhizobium</taxon>
    </lineage>
</organism>
<protein>
    <submittedName>
        <fullName evidence="2">MFS family permease</fullName>
    </submittedName>
</protein>
<evidence type="ECO:0000313" key="3">
    <source>
        <dbReference type="Proteomes" id="UP000533641"/>
    </source>
</evidence>
<dbReference type="EMBL" id="JACIGM010000001">
    <property type="protein sequence ID" value="MBB4272342.1"/>
    <property type="molecule type" value="Genomic_DNA"/>
</dbReference>
<keyword evidence="1" id="KW-1133">Transmembrane helix</keyword>
<evidence type="ECO:0000256" key="1">
    <source>
        <dbReference type="SAM" id="Phobius"/>
    </source>
</evidence>
<dbReference type="AlphaFoldDB" id="A0A7W6RHE5"/>